<accession>A0ABT8FDM7</accession>
<dbReference type="InterPro" id="IPR011055">
    <property type="entry name" value="Dup_hybrid_motif"/>
</dbReference>
<organism evidence="3 4">
    <name type="scientific">Nocardioides oceani</name>
    <dbReference type="NCBI Taxonomy" id="3058369"/>
    <lineage>
        <taxon>Bacteria</taxon>
        <taxon>Bacillati</taxon>
        <taxon>Actinomycetota</taxon>
        <taxon>Actinomycetes</taxon>
        <taxon>Propionibacteriales</taxon>
        <taxon>Nocardioidaceae</taxon>
        <taxon>Nocardioides</taxon>
    </lineage>
</organism>
<name>A0ABT8FDM7_9ACTN</name>
<dbReference type="InterPro" id="IPR016047">
    <property type="entry name" value="M23ase_b-sheet_dom"/>
</dbReference>
<gene>
    <name evidence="3" type="ORF">QWY28_07540</name>
</gene>
<evidence type="ECO:0000256" key="1">
    <source>
        <dbReference type="SAM" id="SignalP"/>
    </source>
</evidence>
<keyword evidence="4" id="KW-1185">Reference proteome</keyword>
<dbReference type="Proteomes" id="UP001168620">
    <property type="component" value="Unassembled WGS sequence"/>
</dbReference>
<dbReference type="Pfam" id="PF01551">
    <property type="entry name" value="Peptidase_M23"/>
    <property type="match status" value="1"/>
</dbReference>
<evidence type="ECO:0000313" key="3">
    <source>
        <dbReference type="EMBL" id="MDN4172788.1"/>
    </source>
</evidence>
<dbReference type="RefSeq" id="WP_300951700.1">
    <property type="nucleotide sequence ID" value="NZ_JAUHJQ010000002.1"/>
</dbReference>
<reference evidence="3" key="1">
    <citation type="submission" date="2023-06" db="EMBL/GenBank/DDBJ databases">
        <title>Draft genome sequence of Nocardioides sp. SOB77.</title>
        <authorList>
            <person name="Zhang G."/>
        </authorList>
    </citation>
    <scope>NUCLEOTIDE SEQUENCE</scope>
    <source>
        <strain evidence="3">SOB77</strain>
    </source>
</reference>
<sequence length="192" mass="21115">MRPHRPLLALAPLLLVLGLLTAAPTAPAVAKPDPDWVFYTADTTRYTSPWFAGKHRIMIPFGCTRAPYYSPDPRCEDERGFHHGIDVAMGCGTKLRTRFWARVVSNDALGPAYGSSPVVLRNRKRGWDVVIGHTRKVLVREGDTLTPGTFFARASDDAAPDGCHLHFEKRTVGGGLSTATWPRPLLRLQAAS</sequence>
<dbReference type="CDD" id="cd12797">
    <property type="entry name" value="M23_peptidase"/>
    <property type="match status" value="1"/>
</dbReference>
<feature type="chain" id="PRO_5046588467" evidence="1">
    <location>
        <begin position="23"/>
        <end position="192"/>
    </location>
</feature>
<evidence type="ECO:0000259" key="2">
    <source>
        <dbReference type="Pfam" id="PF01551"/>
    </source>
</evidence>
<keyword evidence="1" id="KW-0732">Signal</keyword>
<comment type="caution">
    <text evidence="3">The sequence shown here is derived from an EMBL/GenBank/DDBJ whole genome shotgun (WGS) entry which is preliminary data.</text>
</comment>
<feature type="signal peptide" evidence="1">
    <location>
        <begin position="1"/>
        <end position="22"/>
    </location>
</feature>
<protein>
    <submittedName>
        <fullName evidence="3">Peptidoglycan DD-metalloendopeptidase family protein</fullName>
    </submittedName>
</protein>
<evidence type="ECO:0000313" key="4">
    <source>
        <dbReference type="Proteomes" id="UP001168620"/>
    </source>
</evidence>
<proteinExistence type="predicted"/>
<dbReference type="Gene3D" id="2.70.70.10">
    <property type="entry name" value="Glucose Permease (Domain IIA)"/>
    <property type="match status" value="1"/>
</dbReference>
<feature type="domain" description="M23ase beta-sheet core" evidence="2">
    <location>
        <begin position="81"/>
        <end position="171"/>
    </location>
</feature>
<dbReference type="EMBL" id="JAUHJQ010000002">
    <property type="protein sequence ID" value="MDN4172788.1"/>
    <property type="molecule type" value="Genomic_DNA"/>
</dbReference>
<dbReference type="SUPFAM" id="SSF51261">
    <property type="entry name" value="Duplicated hybrid motif"/>
    <property type="match status" value="1"/>
</dbReference>